<organism evidence="8 9">
    <name type="scientific">Flaviaesturariibacter amylovorans</name>
    <dbReference type="NCBI Taxonomy" id="1084520"/>
    <lineage>
        <taxon>Bacteria</taxon>
        <taxon>Pseudomonadati</taxon>
        <taxon>Bacteroidota</taxon>
        <taxon>Chitinophagia</taxon>
        <taxon>Chitinophagales</taxon>
        <taxon>Chitinophagaceae</taxon>
        <taxon>Flaviaestuariibacter</taxon>
    </lineage>
</organism>
<evidence type="ECO:0000256" key="1">
    <source>
        <dbReference type="ARBA" id="ARBA00004651"/>
    </source>
</evidence>
<feature type="transmembrane region" description="Helical" evidence="7">
    <location>
        <begin position="64"/>
        <end position="85"/>
    </location>
</feature>
<protein>
    <recommendedName>
        <fullName evidence="10">Lysine transporter LysE</fullName>
    </recommendedName>
</protein>
<name>A0ABP8GSQ3_9BACT</name>
<keyword evidence="9" id="KW-1185">Reference proteome</keyword>
<evidence type="ECO:0000313" key="9">
    <source>
        <dbReference type="Proteomes" id="UP001501725"/>
    </source>
</evidence>
<sequence length="230" mass="25551">MFISFLGSLPLGTLNVAATQIAIYKGVAAALWFSSGSLAVEVVYVRLSLVAMDWVRRQKRLFRILEWVTLGIVLLLAASSFWAAWHSSQPGAGEPVAPPYLKNTLHPFLLGVIMSAVNPVQIPFWFGWSTVLFTKKILLPRNDHYNTYIGGIGLGTLMGNFVFVFGGKLLAGKIAGNQHILNWVIGGIFTVTALVQVYKMWRNKGAEHRIDHPEEHTRPFEDEVDDIQSS</sequence>
<dbReference type="EMBL" id="BAABGY010000007">
    <property type="protein sequence ID" value="GAA4329335.1"/>
    <property type="molecule type" value="Genomic_DNA"/>
</dbReference>
<evidence type="ECO:0000256" key="3">
    <source>
        <dbReference type="ARBA" id="ARBA00022692"/>
    </source>
</evidence>
<feature type="region of interest" description="Disordered" evidence="6">
    <location>
        <begin position="211"/>
        <end position="230"/>
    </location>
</feature>
<feature type="compositionally biased region" description="Basic and acidic residues" evidence="6">
    <location>
        <begin position="211"/>
        <end position="221"/>
    </location>
</feature>
<evidence type="ECO:0000256" key="6">
    <source>
        <dbReference type="SAM" id="MobiDB-lite"/>
    </source>
</evidence>
<comment type="subcellular location">
    <subcellularLocation>
        <location evidence="1">Cell membrane</location>
        <topology evidence="1">Multi-pass membrane protein</topology>
    </subcellularLocation>
</comment>
<proteinExistence type="predicted"/>
<evidence type="ECO:0000256" key="5">
    <source>
        <dbReference type="ARBA" id="ARBA00023136"/>
    </source>
</evidence>
<evidence type="ECO:0008006" key="10">
    <source>
        <dbReference type="Google" id="ProtNLM"/>
    </source>
</evidence>
<dbReference type="Proteomes" id="UP001501725">
    <property type="component" value="Unassembled WGS sequence"/>
</dbReference>
<evidence type="ECO:0000256" key="4">
    <source>
        <dbReference type="ARBA" id="ARBA00022989"/>
    </source>
</evidence>
<accession>A0ABP8GSQ3</accession>
<dbReference type="InterPro" id="IPR001123">
    <property type="entry name" value="LeuE-type"/>
</dbReference>
<evidence type="ECO:0000313" key="8">
    <source>
        <dbReference type="EMBL" id="GAA4329335.1"/>
    </source>
</evidence>
<feature type="transmembrane region" description="Helical" evidence="7">
    <location>
        <begin position="29"/>
        <end position="52"/>
    </location>
</feature>
<evidence type="ECO:0000256" key="2">
    <source>
        <dbReference type="ARBA" id="ARBA00022475"/>
    </source>
</evidence>
<feature type="transmembrane region" description="Helical" evidence="7">
    <location>
        <begin position="145"/>
        <end position="165"/>
    </location>
</feature>
<keyword evidence="3 7" id="KW-0812">Transmembrane</keyword>
<keyword evidence="5 7" id="KW-0472">Membrane</keyword>
<feature type="transmembrane region" description="Helical" evidence="7">
    <location>
        <begin position="180"/>
        <end position="198"/>
    </location>
</feature>
<dbReference type="Pfam" id="PF01810">
    <property type="entry name" value="LysE"/>
    <property type="match status" value="1"/>
</dbReference>
<feature type="transmembrane region" description="Helical" evidence="7">
    <location>
        <begin position="105"/>
        <end position="133"/>
    </location>
</feature>
<keyword evidence="4 7" id="KW-1133">Transmembrane helix</keyword>
<reference evidence="9" key="1">
    <citation type="journal article" date="2019" name="Int. J. Syst. Evol. Microbiol.">
        <title>The Global Catalogue of Microorganisms (GCM) 10K type strain sequencing project: providing services to taxonomists for standard genome sequencing and annotation.</title>
        <authorList>
            <consortium name="The Broad Institute Genomics Platform"/>
            <consortium name="The Broad Institute Genome Sequencing Center for Infectious Disease"/>
            <person name="Wu L."/>
            <person name="Ma J."/>
        </authorList>
    </citation>
    <scope>NUCLEOTIDE SEQUENCE [LARGE SCALE GENOMIC DNA]</scope>
    <source>
        <strain evidence="9">JCM 17919</strain>
    </source>
</reference>
<keyword evidence="2" id="KW-1003">Cell membrane</keyword>
<gene>
    <name evidence="8" type="ORF">GCM10023184_19800</name>
</gene>
<comment type="caution">
    <text evidence="8">The sequence shown here is derived from an EMBL/GenBank/DDBJ whole genome shotgun (WGS) entry which is preliminary data.</text>
</comment>
<evidence type="ECO:0000256" key="7">
    <source>
        <dbReference type="SAM" id="Phobius"/>
    </source>
</evidence>